<keyword evidence="3" id="KW-0472">Membrane</keyword>
<gene>
    <name evidence="5" type="ORF">KUF71_020637</name>
</gene>
<reference evidence="5" key="1">
    <citation type="submission" date="2021-07" db="EMBL/GenBank/DDBJ databases">
        <authorList>
            <person name="Catto M.A."/>
            <person name="Jacobson A."/>
            <person name="Kennedy G."/>
            <person name="Labadie P."/>
            <person name="Hunt B.G."/>
            <person name="Srinivasan R."/>
        </authorList>
    </citation>
    <scope>NUCLEOTIDE SEQUENCE</scope>
    <source>
        <strain evidence="5">PL_HMW_Pooled</strain>
        <tissue evidence="5">Head</tissue>
    </source>
</reference>
<dbReference type="GO" id="GO:0006906">
    <property type="term" value="P:vesicle fusion"/>
    <property type="evidence" value="ECO:0007669"/>
    <property type="project" value="TreeGrafter"/>
</dbReference>
<dbReference type="GO" id="GO:0012505">
    <property type="term" value="C:endomembrane system"/>
    <property type="evidence" value="ECO:0007669"/>
    <property type="project" value="TreeGrafter"/>
</dbReference>
<dbReference type="SMART" id="SM00397">
    <property type="entry name" value="t_SNARE"/>
    <property type="match status" value="1"/>
</dbReference>
<keyword evidence="3" id="KW-1133">Transmembrane helix</keyword>
<dbReference type="GO" id="GO:0000149">
    <property type="term" value="F:SNARE binding"/>
    <property type="evidence" value="ECO:0007669"/>
    <property type="project" value="TreeGrafter"/>
</dbReference>
<dbReference type="InterPro" id="IPR010989">
    <property type="entry name" value="SNARE"/>
</dbReference>
<dbReference type="PANTHER" id="PTHR19957:SF307">
    <property type="entry name" value="PROTEIN SSO1-RELATED"/>
    <property type="match status" value="1"/>
</dbReference>
<evidence type="ECO:0000313" key="6">
    <source>
        <dbReference type="Proteomes" id="UP001219518"/>
    </source>
</evidence>
<name>A0AAE1GY36_9NEOP</name>
<dbReference type="GO" id="GO:0048278">
    <property type="term" value="P:vesicle docking"/>
    <property type="evidence" value="ECO:0007669"/>
    <property type="project" value="TreeGrafter"/>
</dbReference>
<comment type="similarity">
    <text evidence="2">Belongs to the syntaxin family.</text>
</comment>
<dbReference type="InterPro" id="IPR045242">
    <property type="entry name" value="Syntaxin"/>
</dbReference>
<sequence>MIIDKTEAERGDILGGPAIQRMLAQQTLYARLSFTNAMEQFEKELERYSNGLRQYVAKQIAIVGGDPDLDYAESCIENGKIHAFVDNYQLEERQARDMLEAVTLRQQELEALERTIVEVRDLFVETALLVAAQGSVIDNIELHVERAAAEAASGRKQLKSAGKKKRSALKKKAILGAIGSAVAVGLITTVVIL</sequence>
<dbReference type="Gene3D" id="1.20.58.70">
    <property type="match status" value="1"/>
</dbReference>
<dbReference type="SUPFAM" id="SSF47661">
    <property type="entry name" value="t-snare proteins"/>
    <property type="match status" value="1"/>
</dbReference>
<proteinExistence type="inferred from homology"/>
<dbReference type="GO" id="GO:0006886">
    <property type="term" value="P:intracellular protein transport"/>
    <property type="evidence" value="ECO:0007669"/>
    <property type="project" value="TreeGrafter"/>
</dbReference>
<feature type="domain" description="T-SNARE coiled-coil homology" evidence="4">
    <location>
        <begin position="99"/>
        <end position="161"/>
    </location>
</feature>
<evidence type="ECO:0000256" key="1">
    <source>
        <dbReference type="ARBA" id="ARBA00004211"/>
    </source>
</evidence>
<evidence type="ECO:0000256" key="2">
    <source>
        <dbReference type="ARBA" id="ARBA00009063"/>
    </source>
</evidence>
<organism evidence="5 6">
    <name type="scientific">Frankliniella fusca</name>
    <dbReference type="NCBI Taxonomy" id="407009"/>
    <lineage>
        <taxon>Eukaryota</taxon>
        <taxon>Metazoa</taxon>
        <taxon>Ecdysozoa</taxon>
        <taxon>Arthropoda</taxon>
        <taxon>Hexapoda</taxon>
        <taxon>Insecta</taxon>
        <taxon>Pterygota</taxon>
        <taxon>Neoptera</taxon>
        <taxon>Paraneoptera</taxon>
        <taxon>Thysanoptera</taxon>
        <taxon>Terebrantia</taxon>
        <taxon>Thripoidea</taxon>
        <taxon>Thripidae</taxon>
        <taxon>Frankliniella</taxon>
    </lineage>
</organism>
<comment type="subcellular location">
    <subcellularLocation>
        <location evidence="1">Membrane</location>
        <topology evidence="1">Single-pass type IV membrane protein</topology>
    </subcellularLocation>
</comment>
<dbReference type="Proteomes" id="UP001219518">
    <property type="component" value="Unassembled WGS sequence"/>
</dbReference>
<dbReference type="EMBL" id="JAHWGI010000215">
    <property type="protein sequence ID" value="KAK3910933.1"/>
    <property type="molecule type" value="Genomic_DNA"/>
</dbReference>
<keyword evidence="6" id="KW-1185">Reference proteome</keyword>
<reference evidence="5" key="2">
    <citation type="journal article" date="2023" name="BMC Genomics">
        <title>Pest status, molecular evolution, and epigenetic factors derived from the genome assembly of Frankliniella fusca, a thysanopteran phytovirus vector.</title>
        <authorList>
            <person name="Catto M.A."/>
            <person name="Labadie P.E."/>
            <person name="Jacobson A.L."/>
            <person name="Kennedy G.G."/>
            <person name="Srinivasan R."/>
            <person name="Hunt B.G."/>
        </authorList>
    </citation>
    <scope>NUCLEOTIDE SEQUENCE</scope>
    <source>
        <strain evidence="5">PL_HMW_Pooled</strain>
    </source>
</reference>
<dbReference type="Pfam" id="PF05739">
    <property type="entry name" value="SNARE"/>
    <property type="match status" value="1"/>
</dbReference>
<feature type="transmembrane region" description="Helical" evidence="3">
    <location>
        <begin position="173"/>
        <end position="192"/>
    </location>
</feature>
<dbReference type="GO" id="GO:0005886">
    <property type="term" value="C:plasma membrane"/>
    <property type="evidence" value="ECO:0007669"/>
    <property type="project" value="TreeGrafter"/>
</dbReference>
<dbReference type="AlphaFoldDB" id="A0AAE1GY36"/>
<accession>A0AAE1GY36</accession>
<keyword evidence="3" id="KW-0812">Transmembrane</keyword>
<dbReference type="PROSITE" id="PS50192">
    <property type="entry name" value="T_SNARE"/>
    <property type="match status" value="1"/>
</dbReference>
<dbReference type="PANTHER" id="PTHR19957">
    <property type="entry name" value="SYNTAXIN"/>
    <property type="match status" value="1"/>
</dbReference>
<evidence type="ECO:0000259" key="4">
    <source>
        <dbReference type="PROSITE" id="PS50192"/>
    </source>
</evidence>
<dbReference type="GO" id="GO:0006887">
    <property type="term" value="P:exocytosis"/>
    <property type="evidence" value="ECO:0007669"/>
    <property type="project" value="TreeGrafter"/>
</dbReference>
<evidence type="ECO:0000313" key="5">
    <source>
        <dbReference type="EMBL" id="KAK3910933.1"/>
    </source>
</evidence>
<evidence type="ECO:0000256" key="3">
    <source>
        <dbReference type="SAM" id="Phobius"/>
    </source>
</evidence>
<dbReference type="GO" id="GO:0005484">
    <property type="term" value="F:SNAP receptor activity"/>
    <property type="evidence" value="ECO:0007669"/>
    <property type="project" value="TreeGrafter"/>
</dbReference>
<protein>
    <submittedName>
        <fullName evidence="5">Syntaxin-1A</fullName>
    </submittedName>
</protein>
<comment type="caution">
    <text evidence="5">The sequence shown here is derived from an EMBL/GenBank/DDBJ whole genome shotgun (WGS) entry which is preliminary data.</text>
</comment>
<dbReference type="InterPro" id="IPR000727">
    <property type="entry name" value="T_SNARE_dom"/>
</dbReference>
<dbReference type="GO" id="GO:0031201">
    <property type="term" value="C:SNARE complex"/>
    <property type="evidence" value="ECO:0007669"/>
    <property type="project" value="TreeGrafter"/>
</dbReference>